<keyword evidence="3" id="KW-1003">Cell membrane</keyword>
<keyword evidence="7 14" id="KW-1133">Transmembrane helix</keyword>
<feature type="transmembrane region" description="Helical" evidence="16">
    <location>
        <begin position="142"/>
        <end position="164"/>
    </location>
</feature>
<evidence type="ECO:0000256" key="2">
    <source>
        <dbReference type="ARBA" id="ARBA00022448"/>
    </source>
</evidence>
<evidence type="ECO:0000256" key="11">
    <source>
        <dbReference type="ARBA" id="ARBA00038280"/>
    </source>
</evidence>
<feature type="transmembrane region" description="Helical" evidence="16">
    <location>
        <begin position="6"/>
        <end position="27"/>
    </location>
</feature>
<evidence type="ECO:0000256" key="12">
    <source>
        <dbReference type="ARBA" id="ARBA00039818"/>
    </source>
</evidence>
<name>A0A892ZI88_9NEIS</name>
<evidence type="ECO:0000256" key="4">
    <source>
        <dbReference type="ARBA" id="ARBA00022519"/>
    </source>
</evidence>
<evidence type="ECO:0000256" key="14">
    <source>
        <dbReference type="PROSITE-ProRule" id="PRU01193"/>
    </source>
</evidence>
<proteinExistence type="inferred from homology"/>
<feature type="region of interest" description="Disordered" evidence="15">
    <location>
        <begin position="429"/>
        <end position="461"/>
    </location>
</feature>
<keyword evidence="5 14" id="KW-0812">Transmembrane</keyword>
<keyword evidence="4" id="KW-0997">Cell inner membrane</keyword>
<organism evidence="19 20">
    <name type="scientific">Paralysiella testudinis</name>
    <dbReference type="NCBI Taxonomy" id="2809020"/>
    <lineage>
        <taxon>Bacteria</taxon>
        <taxon>Pseudomonadati</taxon>
        <taxon>Pseudomonadota</taxon>
        <taxon>Betaproteobacteria</taxon>
        <taxon>Neisseriales</taxon>
        <taxon>Neisseriaceae</taxon>
        <taxon>Paralysiella</taxon>
    </lineage>
</organism>
<dbReference type="SUPFAM" id="SSF56176">
    <property type="entry name" value="FAD-binding/transporter-associated domain-like"/>
    <property type="match status" value="1"/>
</dbReference>
<comment type="similarity">
    <text evidence="11">Belongs to the UPF0053 family. PaeA subfamily.</text>
</comment>
<evidence type="ECO:0000256" key="6">
    <source>
        <dbReference type="ARBA" id="ARBA00022737"/>
    </source>
</evidence>
<dbReference type="SMART" id="SM01091">
    <property type="entry name" value="CorC_HlyC"/>
    <property type="match status" value="1"/>
</dbReference>
<dbReference type="GO" id="GO:0005886">
    <property type="term" value="C:plasma membrane"/>
    <property type="evidence" value="ECO:0007669"/>
    <property type="project" value="UniProtKB-SubCell"/>
</dbReference>
<dbReference type="InterPro" id="IPR044751">
    <property type="entry name" value="Ion_transp-like_CBS"/>
</dbReference>
<dbReference type="SUPFAM" id="SSF54631">
    <property type="entry name" value="CBS-domain pair"/>
    <property type="match status" value="1"/>
</dbReference>
<dbReference type="PROSITE" id="PS51371">
    <property type="entry name" value="CBS"/>
    <property type="match status" value="2"/>
</dbReference>
<evidence type="ECO:0000256" key="3">
    <source>
        <dbReference type="ARBA" id="ARBA00022475"/>
    </source>
</evidence>
<dbReference type="PANTHER" id="PTHR22777:SF16">
    <property type="entry name" value="POLYAMINE EXPORT PROTEIN"/>
    <property type="match status" value="1"/>
</dbReference>
<feature type="domain" description="CBS" evidence="17">
    <location>
        <begin position="218"/>
        <end position="279"/>
    </location>
</feature>
<dbReference type="Pfam" id="PF03471">
    <property type="entry name" value="CorC_HlyC"/>
    <property type="match status" value="1"/>
</dbReference>
<dbReference type="InterPro" id="IPR005170">
    <property type="entry name" value="Transptr-assoc_dom"/>
</dbReference>
<feature type="compositionally biased region" description="Basic and acidic residues" evidence="15">
    <location>
        <begin position="451"/>
        <end position="461"/>
    </location>
</feature>
<dbReference type="Proteomes" id="UP000653156">
    <property type="component" value="Chromosome"/>
</dbReference>
<dbReference type="PANTHER" id="PTHR22777">
    <property type="entry name" value="HEMOLYSIN-RELATED"/>
    <property type="match status" value="1"/>
</dbReference>
<comment type="function">
    <text evidence="10">Involved in cadaverine and putrescine tolerance in stationary phase. May facilitate the efflux of both cadaverine and putrescine from the cytoplasm, reducing potentially toxic levels under certain stress conditions.</text>
</comment>
<feature type="transmembrane region" description="Helical" evidence="16">
    <location>
        <begin position="98"/>
        <end position="121"/>
    </location>
</feature>
<dbReference type="KEGG" id="ptes:JQU52_05930"/>
<keyword evidence="8 13" id="KW-0129">CBS domain</keyword>
<dbReference type="PROSITE" id="PS51846">
    <property type="entry name" value="CNNM"/>
    <property type="match status" value="1"/>
</dbReference>
<dbReference type="AlphaFoldDB" id="A0A892ZI88"/>
<keyword evidence="2" id="KW-0813">Transport</keyword>
<dbReference type="EMBL" id="CP069798">
    <property type="protein sequence ID" value="QRQ82911.1"/>
    <property type="molecule type" value="Genomic_DNA"/>
</dbReference>
<sequence>MNIVEAIVILLLLVAVSAFVSCSELALASSRKIKLQILGKEGDVRALDVLQMQEQPGSFITVVQIGLNAVAILAGVVGEAAVRPYLGALLRRFSEADWVSTLASLLSFFVVTSLFVLFADLMPKRFAMIHPERVAVRVVRPMMLMIFLLKPLVWFFDGIANLIFKMLRISTVRQDQLTSEDIYAVVDAGAEAGVLKQQEHYLIENIFDMQSRTVTSTMTTRENIAYFDTSDSADTVLALMAEKPHAKFLVCNGELEKVVGYIESHTLLTHYLKEQNLKLTDKRVLHKALFIPDTLSLYEVLEAFKNAGEDFAVIVNEYALVVGVVTLKDVMSIVMGELVATEEEPQIIRRDEASWLIEGAAPLEDVMRALDIVDFPHSENYETIGGFMMYSLRKIPKKTDFVLFDRYKFEIIDTENLKIDQLLVSFKQTHDKPHDSPAPQPTSGAALVPVQHRDGAKSGQA</sequence>
<dbReference type="FunFam" id="3.10.580.10:FF:000005">
    <property type="entry name" value="HlyC/CorC family transporter"/>
    <property type="match status" value="1"/>
</dbReference>
<dbReference type="InterPro" id="IPR046342">
    <property type="entry name" value="CBS_dom_sf"/>
</dbReference>
<dbReference type="InterPro" id="IPR002550">
    <property type="entry name" value="CNNM"/>
</dbReference>
<protein>
    <recommendedName>
        <fullName evidence="12">Polyamine export protein</fullName>
    </recommendedName>
</protein>
<evidence type="ECO:0000256" key="15">
    <source>
        <dbReference type="SAM" id="MobiDB-lite"/>
    </source>
</evidence>
<dbReference type="InterPro" id="IPR000644">
    <property type="entry name" value="CBS_dom"/>
</dbReference>
<evidence type="ECO:0000256" key="8">
    <source>
        <dbReference type="ARBA" id="ARBA00023122"/>
    </source>
</evidence>
<dbReference type="InterPro" id="IPR016169">
    <property type="entry name" value="FAD-bd_PCMH_sub2"/>
</dbReference>
<dbReference type="Gene3D" id="3.10.580.10">
    <property type="entry name" value="CBS-domain"/>
    <property type="match status" value="1"/>
</dbReference>
<dbReference type="Pfam" id="PF00571">
    <property type="entry name" value="CBS"/>
    <property type="match status" value="1"/>
</dbReference>
<dbReference type="InterPro" id="IPR036318">
    <property type="entry name" value="FAD-bd_PCMH-like_sf"/>
</dbReference>
<evidence type="ECO:0000256" key="5">
    <source>
        <dbReference type="ARBA" id="ARBA00022692"/>
    </source>
</evidence>
<accession>A0A892ZI88</accession>
<dbReference type="CDD" id="cd04590">
    <property type="entry name" value="CBS_pair_CorC_HlyC_assoc"/>
    <property type="match status" value="1"/>
</dbReference>
<dbReference type="RefSeq" id="WP_230340206.1">
    <property type="nucleotide sequence ID" value="NZ_CP069798.1"/>
</dbReference>
<evidence type="ECO:0000256" key="1">
    <source>
        <dbReference type="ARBA" id="ARBA00004429"/>
    </source>
</evidence>
<evidence type="ECO:0000256" key="16">
    <source>
        <dbReference type="SAM" id="Phobius"/>
    </source>
</evidence>
<evidence type="ECO:0000256" key="7">
    <source>
        <dbReference type="ARBA" id="ARBA00022989"/>
    </source>
</evidence>
<keyword evidence="20" id="KW-1185">Reference proteome</keyword>
<dbReference type="GO" id="GO:0050660">
    <property type="term" value="F:flavin adenine dinucleotide binding"/>
    <property type="evidence" value="ECO:0007669"/>
    <property type="project" value="InterPro"/>
</dbReference>
<evidence type="ECO:0000313" key="19">
    <source>
        <dbReference type="EMBL" id="QRQ82911.1"/>
    </source>
</evidence>
<evidence type="ECO:0000256" key="13">
    <source>
        <dbReference type="PROSITE-ProRule" id="PRU00703"/>
    </source>
</evidence>
<feature type="transmembrane region" description="Helical" evidence="16">
    <location>
        <begin position="59"/>
        <end position="78"/>
    </location>
</feature>
<dbReference type="Gene3D" id="3.30.465.10">
    <property type="match status" value="1"/>
</dbReference>
<keyword evidence="6" id="KW-0677">Repeat</keyword>
<reference evidence="19" key="1">
    <citation type="submission" date="2021-02" db="EMBL/GenBank/DDBJ databases">
        <title>Neisseriaceae sp. 26B isolated from the cloaca of a Common Toad-headed Turtle (Mesoclemmys nasuta).</title>
        <authorList>
            <person name="Spergser J."/>
            <person name="Busse H.-J."/>
        </authorList>
    </citation>
    <scope>NUCLEOTIDE SEQUENCE</scope>
    <source>
        <strain evidence="19">26B</strain>
    </source>
</reference>
<dbReference type="Pfam" id="PF01595">
    <property type="entry name" value="CNNM"/>
    <property type="match status" value="1"/>
</dbReference>
<keyword evidence="9 14" id="KW-0472">Membrane</keyword>
<feature type="domain" description="CBS" evidence="17">
    <location>
        <begin position="284"/>
        <end position="341"/>
    </location>
</feature>
<evidence type="ECO:0000313" key="20">
    <source>
        <dbReference type="Proteomes" id="UP000653156"/>
    </source>
</evidence>
<comment type="subcellular location">
    <subcellularLocation>
        <location evidence="1">Cell inner membrane</location>
        <topology evidence="1">Multi-pass membrane protein</topology>
    </subcellularLocation>
</comment>
<evidence type="ECO:0000256" key="10">
    <source>
        <dbReference type="ARBA" id="ARBA00037177"/>
    </source>
</evidence>
<gene>
    <name evidence="19" type="ORF">JQU52_05930</name>
</gene>
<evidence type="ECO:0000259" key="17">
    <source>
        <dbReference type="PROSITE" id="PS51371"/>
    </source>
</evidence>
<evidence type="ECO:0000256" key="9">
    <source>
        <dbReference type="ARBA" id="ARBA00023136"/>
    </source>
</evidence>
<evidence type="ECO:0000259" key="18">
    <source>
        <dbReference type="PROSITE" id="PS51846"/>
    </source>
</evidence>
<feature type="domain" description="CNNM transmembrane" evidence="18">
    <location>
        <begin position="1"/>
        <end position="199"/>
    </location>
</feature>